<dbReference type="SUPFAM" id="SSF49299">
    <property type="entry name" value="PKD domain"/>
    <property type="match status" value="1"/>
</dbReference>
<sequence length="118" mass="12228">MTWRSPLFAIAAIVLGVIDMTATTQMNATSALVASPVSGAAPLEVTFSGTGPGIPEGVVVLEFGDGSIDDTISSIRGFTRTHIYRAAGSYMAVLRSGAYGGQRPAVLSEIARVTILVR</sequence>
<proteinExistence type="predicted"/>
<dbReference type="InterPro" id="IPR000601">
    <property type="entry name" value="PKD_dom"/>
</dbReference>
<protein>
    <recommendedName>
        <fullName evidence="1">PKD domain-containing protein</fullName>
    </recommendedName>
</protein>
<dbReference type="Proteomes" id="UP000305095">
    <property type="component" value="Unassembled WGS sequence"/>
</dbReference>
<accession>A0A4U6RVI6</accession>
<evidence type="ECO:0000259" key="1">
    <source>
        <dbReference type="PROSITE" id="PS50093"/>
    </source>
</evidence>
<dbReference type="AlphaFoldDB" id="A0A4U6RVI6"/>
<dbReference type="Gene3D" id="2.60.40.10">
    <property type="entry name" value="Immunoglobulins"/>
    <property type="match status" value="1"/>
</dbReference>
<evidence type="ECO:0000313" key="2">
    <source>
        <dbReference type="EMBL" id="TKV79147.1"/>
    </source>
</evidence>
<dbReference type="PROSITE" id="PS50093">
    <property type="entry name" value="PKD"/>
    <property type="match status" value="1"/>
</dbReference>
<dbReference type="EMBL" id="SZZP01000014">
    <property type="protein sequence ID" value="TKV79147.1"/>
    <property type="molecule type" value="Genomic_DNA"/>
</dbReference>
<dbReference type="InterPro" id="IPR013783">
    <property type="entry name" value="Ig-like_fold"/>
</dbReference>
<evidence type="ECO:0000313" key="3">
    <source>
        <dbReference type="Proteomes" id="UP000305095"/>
    </source>
</evidence>
<organism evidence="2 3">
    <name type="scientific">Bradyrhizobium elkanii</name>
    <dbReference type="NCBI Taxonomy" id="29448"/>
    <lineage>
        <taxon>Bacteria</taxon>
        <taxon>Pseudomonadati</taxon>
        <taxon>Pseudomonadota</taxon>
        <taxon>Alphaproteobacteria</taxon>
        <taxon>Hyphomicrobiales</taxon>
        <taxon>Nitrobacteraceae</taxon>
        <taxon>Bradyrhizobium</taxon>
    </lineage>
</organism>
<comment type="caution">
    <text evidence="2">The sequence shown here is derived from an EMBL/GenBank/DDBJ whole genome shotgun (WGS) entry which is preliminary data.</text>
</comment>
<dbReference type="InterPro" id="IPR035986">
    <property type="entry name" value="PKD_dom_sf"/>
</dbReference>
<feature type="domain" description="PKD" evidence="1">
    <location>
        <begin position="28"/>
        <end position="94"/>
    </location>
</feature>
<gene>
    <name evidence="2" type="ORF">FDV58_23670</name>
</gene>
<reference evidence="2 3" key="1">
    <citation type="submission" date="2019-05" db="EMBL/GenBank/DDBJ databases">
        <title>Draft Genome of Bradyrhizobium elkanii strain SEMIA 938, Used in Commercial Inoculants for Lupinus spp. in Brazil.</title>
        <authorList>
            <person name="Hungria M."/>
            <person name="Delamuta J.R.M."/>
            <person name="Ribeiro R.A."/>
            <person name="Nogueira M.A."/>
        </authorList>
    </citation>
    <scope>NUCLEOTIDE SEQUENCE [LARGE SCALE GENOMIC DNA]</scope>
    <source>
        <strain evidence="2 3">Semia 938</strain>
    </source>
</reference>
<dbReference type="RefSeq" id="WP_137480563.1">
    <property type="nucleotide sequence ID" value="NZ_SZZP01000014.1"/>
</dbReference>
<name>A0A4U6RVI6_BRAEL</name>